<dbReference type="GO" id="GO:0030182">
    <property type="term" value="P:neuron differentiation"/>
    <property type="evidence" value="ECO:0007669"/>
    <property type="project" value="TreeGrafter"/>
</dbReference>
<keyword evidence="5 9" id="KW-0238">DNA-binding</keyword>
<keyword evidence="6 9" id="KW-0371">Homeobox</keyword>
<feature type="domain" description="Homeobox" evidence="12">
    <location>
        <begin position="295"/>
        <end position="355"/>
    </location>
</feature>
<evidence type="ECO:0000256" key="8">
    <source>
        <dbReference type="ARBA" id="ARBA00023242"/>
    </source>
</evidence>
<feature type="compositionally biased region" description="Acidic residues" evidence="11">
    <location>
        <begin position="375"/>
        <end position="389"/>
    </location>
</feature>
<evidence type="ECO:0000256" key="6">
    <source>
        <dbReference type="ARBA" id="ARBA00023155"/>
    </source>
</evidence>
<dbReference type="Pfam" id="PF00046">
    <property type="entry name" value="Homeodomain"/>
    <property type="match status" value="1"/>
</dbReference>
<feature type="compositionally biased region" description="Low complexity" evidence="11">
    <location>
        <begin position="249"/>
        <end position="283"/>
    </location>
</feature>
<feature type="compositionally biased region" description="Basic residues" evidence="11">
    <location>
        <begin position="239"/>
        <end position="248"/>
    </location>
</feature>
<dbReference type="VEuPathDB" id="VectorBase:BGLB012524"/>
<evidence type="ECO:0000256" key="1">
    <source>
        <dbReference type="ARBA" id="ARBA00004123"/>
    </source>
</evidence>
<sequence>MQPDVSSPYMLWQYMNAMKPQKSSDYVLHPAFTHPATAYTTLQPGCEQSVGSYGYQRHQQQVHHPYMYSRHTDVASKQNFQNEGTFTRNNVKKHNYKNRTERLMKASYNETKHSEEPVDLISLTKCPRSSSPMKGSSFTIDAILRRDERVKSHGDDAIASDDSLLTTHVKPEHTFPSERVDSTSPPCMTACSPTSGRLYGPPVMHSTPCSQERKHGRFYDFPQPYLFHQYDSLQSQHQQPHHHPHHHTQTLGSSQLTSSSLTSLSSLSSVSSPASISPESSATLHKGKLERKHGGKPKRIRTIFTPEQLDKLEAEFERQQYMVGTERYYLAASLNLTEAQVKVWFQNRRIKWRKQHLEQQQARLAQGDLFRDVDNDYDEESESSDAEDMLEGRSTDLPQQSHHNEKAEISNETGYASS</sequence>
<evidence type="ECO:0000313" key="13">
    <source>
        <dbReference type="EnsemblMetazoa" id="BGLB012524-PB"/>
    </source>
</evidence>
<dbReference type="CDD" id="cd00086">
    <property type="entry name" value="homeodomain"/>
    <property type="match status" value="1"/>
</dbReference>
<evidence type="ECO:0000256" key="11">
    <source>
        <dbReference type="SAM" id="MobiDB-lite"/>
    </source>
</evidence>
<reference evidence="13" key="1">
    <citation type="submission" date="2020-05" db="UniProtKB">
        <authorList>
            <consortium name="EnsemblMetazoa"/>
        </authorList>
    </citation>
    <scope>IDENTIFICATION</scope>
    <source>
        <strain evidence="13">BB02</strain>
    </source>
</reference>
<evidence type="ECO:0000256" key="7">
    <source>
        <dbReference type="ARBA" id="ARBA00023163"/>
    </source>
</evidence>
<dbReference type="PANTHER" id="PTHR24339:SF67">
    <property type="entry name" value="GNOT1 HOMEODOMAIN PROTEIN-RELATED"/>
    <property type="match status" value="1"/>
</dbReference>
<dbReference type="AlphaFoldDB" id="A0A2C9K3K3"/>
<dbReference type="PROSITE" id="PS50071">
    <property type="entry name" value="HOMEOBOX_2"/>
    <property type="match status" value="1"/>
</dbReference>
<evidence type="ECO:0000256" key="2">
    <source>
        <dbReference type="ARBA" id="ARBA00022473"/>
    </source>
</evidence>
<evidence type="ECO:0000313" key="14">
    <source>
        <dbReference type="Proteomes" id="UP000076420"/>
    </source>
</evidence>
<keyword evidence="7" id="KW-0804">Transcription</keyword>
<dbReference type="InterPro" id="IPR001356">
    <property type="entry name" value="HD"/>
</dbReference>
<dbReference type="RefSeq" id="XP_013096599.2">
    <property type="nucleotide sequence ID" value="XM_013241145.2"/>
</dbReference>
<evidence type="ECO:0000256" key="10">
    <source>
        <dbReference type="RuleBase" id="RU000682"/>
    </source>
</evidence>
<organism evidence="13 14">
    <name type="scientific">Biomphalaria glabrata</name>
    <name type="common">Bloodfluke planorb</name>
    <name type="synonym">Freshwater snail</name>
    <dbReference type="NCBI Taxonomy" id="6526"/>
    <lineage>
        <taxon>Eukaryota</taxon>
        <taxon>Metazoa</taxon>
        <taxon>Spiralia</taxon>
        <taxon>Lophotrochozoa</taxon>
        <taxon>Mollusca</taxon>
        <taxon>Gastropoda</taxon>
        <taxon>Heterobranchia</taxon>
        <taxon>Euthyneura</taxon>
        <taxon>Panpulmonata</taxon>
        <taxon>Hygrophila</taxon>
        <taxon>Lymnaeoidea</taxon>
        <taxon>Planorbidae</taxon>
        <taxon>Biomphalaria</taxon>
    </lineage>
</organism>
<evidence type="ECO:0000256" key="3">
    <source>
        <dbReference type="ARBA" id="ARBA00022491"/>
    </source>
</evidence>
<dbReference type="SUPFAM" id="SSF46689">
    <property type="entry name" value="Homeodomain-like"/>
    <property type="match status" value="1"/>
</dbReference>
<dbReference type="Gene3D" id="1.10.10.60">
    <property type="entry name" value="Homeodomain-like"/>
    <property type="match status" value="1"/>
</dbReference>
<dbReference type="PROSITE" id="PS00027">
    <property type="entry name" value="HOMEOBOX_1"/>
    <property type="match status" value="1"/>
</dbReference>
<comment type="subcellular location">
    <subcellularLocation>
        <location evidence="1 9 10">Nucleus</location>
    </subcellularLocation>
</comment>
<dbReference type="InterPro" id="IPR050877">
    <property type="entry name" value="EMX-VAX-Noto_Homeobox_TFs"/>
</dbReference>
<evidence type="ECO:0000259" key="12">
    <source>
        <dbReference type="PROSITE" id="PS50071"/>
    </source>
</evidence>
<keyword evidence="2" id="KW-0217">Developmental protein</keyword>
<dbReference type="STRING" id="6526.A0A2C9K3K3"/>
<evidence type="ECO:0000256" key="9">
    <source>
        <dbReference type="PROSITE-ProRule" id="PRU00108"/>
    </source>
</evidence>
<dbReference type="GO" id="GO:0007417">
    <property type="term" value="P:central nervous system development"/>
    <property type="evidence" value="ECO:0007669"/>
    <property type="project" value="TreeGrafter"/>
</dbReference>
<evidence type="ECO:0000256" key="5">
    <source>
        <dbReference type="ARBA" id="ARBA00023125"/>
    </source>
</evidence>
<dbReference type="VEuPathDB" id="VectorBase:BGLAX_042758"/>
<proteinExistence type="predicted"/>
<dbReference type="EnsemblMetazoa" id="BGLB012524-RB">
    <property type="protein sequence ID" value="BGLB012524-PB"/>
    <property type="gene ID" value="BGLB012524"/>
</dbReference>
<gene>
    <name evidence="13" type="primary">106079894</name>
</gene>
<keyword evidence="8 9" id="KW-0539">Nucleus</keyword>
<feature type="region of interest" description="Disordered" evidence="11">
    <location>
        <begin position="232"/>
        <end position="301"/>
    </location>
</feature>
<accession>A0A2C9K3K3</accession>
<dbReference type="PANTHER" id="PTHR24339">
    <property type="entry name" value="HOMEOBOX PROTEIN EMX-RELATED"/>
    <property type="match status" value="1"/>
</dbReference>
<dbReference type="SMART" id="SM00389">
    <property type="entry name" value="HOX"/>
    <property type="match status" value="1"/>
</dbReference>
<dbReference type="Proteomes" id="UP000076420">
    <property type="component" value="Unassembled WGS sequence"/>
</dbReference>
<evidence type="ECO:0000256" key="4">
    <source>
        <dbReference type="ARBA" id="ARBA00023015"/>
    </source>
</evidence>
<dbReference type="InterPro" id="IPR009057">
    <property type="entry name" value="Homeodomain-like_sf"/>
</dbReference>
<feature type="compositionally biased region" description="Basic residues" evidence="11">
    <location>
        <begin position="285"/>
        <end position="301"/>
    </location>
</feature>
<dbReference type="GO" id="GO:0000981">
    <property type="term" value="F:DNA-binding transcription factor activity, RNA polymerase II-specific"/>
    <property type="evidence" value="ECO:0007669"/>
    <property type="project" value="InterPro"/>
</dbReference>
<protein>
    <recommendedName>
        <fullName evidence="12">Homeobox domain-containing protein</fullName>
    </recommendedName>
</protein>
<feature type="DNA-binding region" description="Homeobox" evidence="9">
    <location>
        <begin position="297"/>
        <end position="356"/>
    </location>
</feature>
<dbReference type="FunFam" id="1.10.10.60:FF:000450">
    <property type="entry name" value="Homeobox protein notochord"/>
    <property type="match status" value="1"/>
</dbReference>
<dbReference type="OrthoDB" id="6159439at2759"/>
<feature type="region of interest" description="Disordered" evidence="11">
    <location>
        <begin position="372"/>
        <end position="418"/>
    </location>
</feature>
<keyword evidence="3" id="KW-0678">Repressor</keyword>
<name>A0A2C9K3K3_BIOGL</name>
<dbReference type="GO" id="GO:0005634">
    <property type="term" value="C:nucleus"/>
    <property type="evidence" value="ECO:0007669"/>
    <property type="project" value="UniProtKB-SubCell"/>
</dbReference>
<dbReference type="KEGG" id="bgt:106079894"/>
<dbReference type="GO" id="GO:0000978">
    <property type="term" value="F:RNA polymerase II cis-regulatory region sequence-specific DNA binding"/>
    <property type="evidence" value="ECO:0007669"/>
    <property type="project" value="TreeGrafter"/>
</dbReference>
<keyword evidence="4" id="KW-0805">Transcription regulation</keyword>
<dbReference type="InterPro" id="IPR017970">
    <property type="entry name" value="Homeobox_CS"/>
</dbReference>